<evidence type="ECO:0000313" key="2">
    <source>
        <dbReference type="EMBL" id="OWM83477.1"/>
    </source>
</evidence>
<dbReference type="EMBL" id="MTKT01001932">
    <property type="protein sequence ID" value="OWM83477.1"/>
    <property type="molecule type" value="Genomic_DNA"/>
</dbReference>
<organism evidence="2 3">
    <name type="scientific">Punica granatum</name>
    <name type="common">Pomegranate</name>
    <dbReference type="NCBI Taxonomy" id="22663"/>
    <lineage>
        <taxon>Eukaryota</taxon>
        <taxon>Viridiplantae</taxon>
        <taxon>Streptophyta</taxon>
        <taxon>Embryophyta</taxon>
        <taxon>Tracheophyta</taxon>
        <taxon>Spermatophyta</taxon>
        <taxon>Magnoliopsida</taxon>
        <taxon>eudicotyledons</taxon>
        <taxon>Gunneridae</taxon>
        <taxon>Pentapetalae</taxon>
        <taxon>rosids</taxon>
        <taxon>malvids</taxon>
        <taxon>Myrtales</taxon>
        <taxon>Lythraceae</taxon>
        <taxon>Punica</taxon>
    </lineage>
</organism>
<proteinExistence type="predicted"/>
<evidence type="ECO:0000256" key="1">
    <source>
        <dbReference type="SAM" id="MobiDB-lite"/>
    </source>
</evidence>
<dbReference type="Proteomes" id="UP000197138">
    <property type="component" value="Unassembled WGS sequence"/>
</dbReference>
<feature type="region of interest" description="Disordered" evidence="1">
    <location>
        <begin position="46"/>
        <end position="72"/>
    </location>
</feature>
<protein>
    <submittedName>
        <fullName evidence="2">Uncharacterized protein</fullName>
    </submittedName>
</protein>
<gene>
    <name evidence="2" type="ORF">CDL15_Pgr012958</name>
</gene>
<dbReference type="AlphaFoldDB" id="A0A218XEV7"/>
<accession>A0A218XEV7</accession>
<reference evidence="3" key="1">
    <citation type="journal article" date="2017" name="Plant J.">
        <title>The pomegranate (Punica granatum L.) genome and the genomics of punicalagin biosynthesis.</title>
        <authorList>
            <person name="Qin G."/>
            <person name="Xu C."/>
            <person name="Ming R."/>
            <person name="Tang H."/>
            <person name="Guyot R."/>
            <person name="Kramer E.M."/>
            <person name="Hu Y."/>
            <person name="Yi X."/>
            <person name="Qi Y."/>
            <person name="Xu X."/>
            <person name="Gao Z."/>
            <person name="Pan H."/>
            <person name="Jian J."/>
            <person name="Tian Y."/>
            <person name="Yue Z."/>
            <person name="Xu Y."/>
        </authorList>
    </citation>
    <scope>NUCLEOTIDE SEQUENCE [LARGE SCALE GENOMIC DNA]</scope>
    <source>
        <strain evidence="3">cv. Dabenzi</strain>
    </source>
</reference>
<name>A0A218XEV7_PUNGR</name>
<sequence length="169" mass="18630">MMCLFPPCSPPCSLPPSRTTFKMEGSSASVNSQVIKSGKRKWTVNANTPTLGDVSRAHLSPREESESASLGRKKKKIESDFSAIFEAVNTMTVDIKEACLILSKSIHSDIVQEKFLELPGALRSVDGITSAEARMAIQKFGNHPNKVLLFFGTDPNYRLEMVHDFLANQ</sequence>
<comment type="caution">
    <text evidence="2">The sequence shown here is derived from an EMBL/GenBank/DDBJ whole genome shotgun (WGS) entry which is preliminary data.</text>
</comment>
<evidence type="ECO:0000313" key="3">
    <source>
        <dbReference type="Proteomes" id="UP000197138"/>
    </source>
</evidence>